<name>A0A4Y7TLK0_COPMI</name>
<dbReference type="AlphaFoldDB" id="A0A4Y7TLK0"/>
<proteinExistence type="predicted"/>
<sequence>MAKVGPLSAARSHPQKCGPPPAFPVPVRVTLGSLSTKCLPCKNRAKSTFVLQVPPPPHSPAASHPVCKGRRLPVPAKAKTHWRAPAAVRTYHSNSHRHRREVQARFPAQVGGIYEDLICCCSVSTAPAPRVEGWLVLVGIELTIGTRRERDGVAEWEITCQKQAEEGLPKKHWPNKPVRPPKPTLEDDEDEDPQDDGGGMMKIDNIVVTSGPNRAIHRACHTLSRASQVMQNGISRYPCYFPIPPSEIRQGSENSPQFASHIAPADHLVSPPSTTLAHMRDPNWGPSKVKELPAPIIGMASSGAALPRSLVTAYEREAPSIGLQWPVVFSVAGNVRTKVSILGGTKVGRQWGDTEMVVVAQGEGTWRLRDLQLHKDISGFRTLISSSFDLQHKNVYMV</sequence>
<protein>
    <submittedName>
        <fullName evidence="2">Uncharacterized protein</fullName>
    </submittedName>
</protein>
<feature type="compositionally biased region" description="Acidic residues" evidence="1">
    <location>
        <begin position="186"/>
        <end position="195"/>
    </location>
</feature>
<feature type="region of interest" description="Disordered" evidence="1">
    <location>
        <begin position="165"/>
        <end position="201"/>
    </location>
</feature>
<dbReference type="Proteomes" id="UP000298030">
    <property type="component" value="Unassembled WGS sequence"/>
</dbReference>
<evidence type="ECO:0000256" key="1">
    <source>
        <dbReference type="SAM" id="MobiDB-lite"/>
    </source>
</evidence>
<feature type="region of interest" description="Disordered" evidence="1">
    <location>
        <begin position="1"/>
        <end position="22"/>
    </location>
</feature>
<comment type="caution">
    <text evidence="2">The sequence shown here is derived from an EMBL/GenBank/DDBJ whole genome shotgun (WGS) entry which is preliminary data.</text>
</comment>
<evidence type="ECO:0000313" key="2">
    <source>
        <dbReference type="EMBL" id="TEB35050.1"/>
    </source>
</evidence>
<gene>
    <name evidence="2" type="ORF">FA13DRAFT_1772247</name>
</gene>
<dbReference type="EMBL" id="QPFP01000008">
    <property type="protein sequence ID" value="TEB35050.1"/>
    <property type="molecule type" value="Genomic_DNA"/>
</dbReference>
<accession>A0A4Y7TLK0</accession>
<evidence type="ECO:0000313" key="3">
    <source>
        <dbReference type="Proteomes" id="UP000298030"/>
    </source>
</evidence>
<reference evidence="2 3" key="1">
    <citation type="journal article" date="2019" name="Nat. Ecol. Evol.">
        <title>Megaphylogeny resolves global patterns of mushroom evolution.</title>
        <authorList>
            <person name="Varga T."/>
            <person name="Krizsan K."/>
            <person name="Foldi C."/>
            <person name="Dima B."/>
            <person name="Sanchez-Garcia M."/>
            <person name="Sanchez-Ramirez S."/>
            <person name="Szollosi G.J."/>
            <person name="Szarkandi J.G."/>
            <person name="Papp V."/>
            <person name="Albert L."/>
            <person name="Andreopoulos W."/>
            <person name="Angelini C."/>
            <person name="Antonin V."/>
            <person name="Barry K.W."/>
            <person name="Bougher N.L."/>
            <person name="Buchanan P."/>
            <person name="Buyck B."/>
            <person name="Bense V."/>
            <person name="Catcheside P."/>
            <person name="Chovatia M."/>
            <person name="Cooper J."/>
            <person name="Damon W."/>
            <person name="Desjardin D."/>
            <person name="Finy P."/>
            <person name="Geml J."/>
            <person name="Haridas S."/>
            <person name="Hughes K."/>
            <person name="Justo A."/>
            <person name="Karasinski D."/>
            <person name="Kautmanova I."/>
            <person name="Kiss B."/>
            <person name="Kocsube S."/>
            <person name="Kotiranta H."/>
            <person name="LaButti K.M."/>
            <person name="Lechner B.E."/>
            <person name="Liimatainen K."/>
            <person name="Lipzen A."/>
            <person name="Lukacs Z."/>
            <person name="Mihaltcheva S."/>
            <person name="Morgado L.N."/>
            <person name="Niskanen T."/>
            <person name="Noordeloos M.E."/>
            <person name="Ohm R.A."/>
            <person name="Ortiz-Santana B."/>
            <person name="Ovrebo C."/>
            <person name="Racz N."/>
            <person name="Riley R."/>
            <person name="Savchenko A."/>
            <person name="Shiryaev A."/>
            <person name="Soop K."/>
            <person name="Spirin V."/>
            <person name="Szebenyi C."/>
            <person name="Tomsovsky M."/>
            <person name="Tulloss R.E."/>
            <person name="Uehling J."/>
            <person name="Grigoriev I.V."/>
            <person name="Vagvolgyi C."/>
            <person name="Papp T."/>
            <person name="Martin F.M."/>
            <person name="Miettinen O."/>
            <person name="Hibbett D.S."/>
            <person name="Nagy L.G."/>
        </authorList>
    </citation>
    <scope>NUCLEOTIDE SEQUENCE [LARGE SCALE GENOMIC DNA]</scope>
    <source>
        <strain evidence="2 3">FP101781</strain>
    </source>
</reference>
<organism evidence="2 3">
    <name type="scientific">Coprinellus micaceus</name>
    <name type="common">Glistening ink-cap mushroom</name>
    <name type="synonym">Coprinus micaceus</name>
    <dbReference type="NCBI Taxonomy" id="71717"/>
    <lineage>
        <taxon>Eukaryota</taxon>
        <taxon>Fungi</taxon>
        <taxon>Dikarya</taxon>
        <taxon>Basidiomycota</taxon>
        <taxon>Agaricomycotina</taxon>
        <taxon>Agaricomycetes</taxon>
        <taxon>Agaricomycetidae</taxon>
        <taxon>Agaricales</taxon>
        <taxon>Agaricineae</taxon>
        <taxon>Psathyrellaceae</taxon>
        <taxon>Coprinellus</taxon>
    </lineage>
</organism>
<keyword evidence="3" id="KW-1185">Reference proteome</keyword>